<dbReference type="EMBL" id="MDEG01000003">
    <property type="protein sequence ID" value="PPU98804.1"/>
    <property type="molecule type" value="Genomic_DNA"/>
</dbReference>
<sequence>MQSSAREAFPDLSQAVSGNEAPAEAMKVAVYEAGFEDVFRVASVSASQAQLNVEQVDKKNGLIFATRDAMLLPGISAYDQPSPHRFFYVISVTELDAKRSQVRVVAKVQAECQNSVEGGNRALLGALSFGMSEIALAPIRHACERITHTRWAQGTWTAALEMGQFQVFMRNNLLAAGLL</sequence>
<dbReference type="AlphaFoldDB" id="A0A2S7F062"/>
<keyword evidence="2" id="KW-1185">Reference proteome</keyword>
<evidence type="ECO:0000313" key="1">
    <source>
        <dbReference type="EMBL" id="PPU98804.1"/>
    </source>
</evidence>
<name>A0A2S7F062_9XANT</name>
<organism evidence="1 2">
    <name type="scientific">Xanthomonas hyacinthi</name>
    <dbReference type="NCBI Taxonomy" id="56455"/>
    <lineage>
        <taxon>Bacteria</taxon>
        <taxon>Pseudomonadati</taxon>
        <taxon>Pseudomonadota</taxon>
        <taxon>Gammaproteobacteria</taxon>
        <taxon>Lysobacterales</taxon>
        <taxon>Lysobacteraceae</taxon>
        <taxon>Xanthomonas</taxon>
    </lineage>
</organism>
<accession>A0A2S7F062</accession>
<protein>
    <submittedName>
        <fullName evidence="1">Uncharacterized protein</fullName>
    </submittedName>
</protein>
<gene>
    <name evidence="1" type="ORF">XhyaCFBP1156_05315</name>
</gene>
<reference evidence="2" key="1">
    <citation type="submission" date="2016-08" db="EMBL/GenBank/DDBJ databases">
        <authorList>
            <person name="Merda D."/>
            <person name="Briand M."/>
            <person name="Taghouti G."/>
            <person name="Carrere S."/>
            <person name="Gouzy J."/>
            <person name="Portier P."/>
            <person name="Jacques M.-A."/>
            <person name="Fischer-Le Saux M."/>
        </authorList>
    </citation>
    <scope>NUCLEOTIDE SEQUENCE [LARGE SCALE GENOMIC DNA]</scope>
    <source>
        <strain evidence="2">CFBP1156</strain>
    </source>
</reference>
<comment type="caution">
    <text evidence="1">The sequence shown here is derived from an EMBL/GenBank/DDBJ whole genome shotgun (WGS) entry which is preliminary data.</text>
</comment>
<evidence type="ECO:0000313" key="2">
    <source>
        <dbReference type="Proteomes" id="UP000238261"/>
    </source>
</evidence>
<dbReference type="Proteomes" id="UP000238261">
    <property type="component" value="Unassembled WGS sequence"/>
</dbReference>
<proteinExistence type="predicted"/>